<name>A0AAV1I8B5_9CHLO</name>
<protein>
    <recommendedName>
        <fullName evidence="7">Group 1 truncated hemoglobin</fullName>
    </recommendedName>
</protein>
<evidence type="ECO:0000256" key="1">
    <source>
        <dbReference type="ARBA" id="ARBA00022448"/>
    </source>
</evidence>
<dbReference type="GO" id="GO:0020037">
    <property type="term" value="F:heme binding"/>
    <property type="evidence" value="ECO:0007669"/>
    <property type="project" value="InterPro"/>
</dbReference>
<dbReference type="SUPFAM" id="SSF46458">
    <property type="entry name" value="Globin-like"/>
    <property type="match status" value="1"/>
</dbReference>
<keyword evidence="1" id="KW-0813">Transport</keyword>
<gene>
    <name evidence="5" type="ORF">CVIRNUC_005651</name>
</gene>
<keyword evidence="3" id="KW-0479">Metal-binding</keyword>
<evidence type="ECO:0000256" key="3">
    <source>
        <dbReference type="ARBA" id="ARBA00022723"/>
    </source>
</evidence>
<dbReference type="GO" id="GO:0019825">
    <property type="term" value="F:oxygen binding"/>
    <property type="evidence" value="ECO:0007669"/>
    <property type="project" value="InterPro"/>
</dbReference>
<evidence type="ECO:0008006" key="7">
    <source>
        <dbReference type="Google" id="ProtNLM"/>
    </source>
</evidence>
<dbReference type="Gene3D" id="1.10.490.10">
    <property type="entry name" value="Globins"/>
    <property type="match status" value="1"/>
</dbReference>
<evidence type="ECO:0000313" key="5">
    <source>
        <dbReference type="EMBL" id="CAK0782363.1"/>
    </source>
</evidence>
<dbReference type="AlphaFoldDB" id="A0AAV1I8B5"/>
<dbReference type="InterPro" id="IPR009050">
    <property type="entry name" value="Globin-like_sf"/>
</dbReference>
<dbReference type="InterPro" id="IPR012292">
    <property type="entry name" value="Globin/Proto"/>
</dbReference>
<evidence type="ECO:0000313" key="6">
    <source>
        <dbReference type="Proteomes" id="UP001314263"/>
    </source>
</evidence>
<evidence type="ECO:0000256" key="4">
    <source>
        <dbReference type="ARBA" id="ARBA00023004"/>
    </source>
</evidence>
<dbReference type="CDD" id="cd00454">
    <property type="entry name" value="TrHb1_N"/>
    <property type="match status" value="1"/>
</dbReference>
<keyword evidence="4" id="KW-0408">Iron</keyword>
<dbReference type="EMBL" id="CAUYUE010000007">
    <property type="protein sequence ID" value="CAK0782363.1"/>
    <property type="molecule type" value="Genomic_DNA"/>
</dbReference>
<dbReference type="InterPro" id="IPR001486">
    <property type="entry name" value="Hemoglobin_trunc"/>
</dbReference>
<dbReference type="Pfam" id="PF01152">
    <property type="entry name" value="Bac_globin"/>
    <property type="match status" value="1"/>
</dbReference>
<dbReference type="GO" id="GO:0046872">
    <property type="term" value="F:metal ion binding"/>
    <property type="evidence" value="ECO:0007669"/>
    <property type="project" value="UniProtKB-KW"/>
</dbReference>
<proteinExistence type="predicted"/>
<keyword evidence="6" id="KW-1185">Reference proteome</keyword>
<accession>A0AAV1I8B5</accession>
<sequence>MQVSPGAFPTCRVVASRGHQSSRHAATHRARSKVGLRHMAGRVAAAQHAPHGEPLFAQLGGGPAVNAAVDLFYDKMMADDRVNFFFKGVDMKKQRAHQAAFLSYALGGAQKYEGNGNMTAAHQRLVNDMGMRMEHFDIVLEHLGASLEDLNVPSEKIQETAAVVETLRPAFQEAMDKAGV</sequence>
<comment type="caution">
    <text evidence="5">The sequence shown here is derived from an EMBL/GenBank/DDBJ whole genome shotgun (WGS) entry which is preliminary data.</text>
</comment>
<reference evidence="5 6" key="1">
    <citation type="submission" date="2023-10" db="EMBL/GenBank/DDBJ databases">
        <authorList>
            <person name="Maclean D."/>
            <person name="Macfadyen A."/>
        </authorList>
    </citation>
    <scope>NUCLEOTIDE SEQUENCE [LARGE SCALE GENOMIC DNA]</scope>
</reference>
<evidence type="ECO:0000256" key="2">
    <source>
        <dbReference type="ARBA" id="ARBA00022617"/>
    </source>
</evidence>
<keyword evidence="2" id="KW-0349">Heme</keyword>
<organism evidence="5 6">
    <name type="scientific">Coccomyxa viridis</name>
    <dbReference type="NCBI Taxonomy" id="1274662"/>
    <lineage>
        <taxon>Eukaryota</taxon>
        <taxon>Viridiplantae</taxon>
        <taxon>Chlorophyta</taxon>
        <taxon>core chlorophytes</taxon>
        <taxon>Trebouxiophyceae</taxon>
        <taxon>Trebouxiophyceae incertae sedis</taxon>
        <taxon>Coccomyxaceae</taxon>
        <taxon>Coccomyxa</taxon>
    </lineage>
</organism>
<dbReference type="Proteomes" id="UP001314263">
    <property type="component" value="Unassembled WGS sequence"/>
</dbReference>